<evidence type="ECO:0000313" key="5">
    <source>
        <dbReference type="Proteomes" id="UP000037854"/>
    </source>
</evidence>
<gene>
    <name evidence="4" type="ORF">AFL42_12720</name>
</gene>
<dbReference type="Gene3D" id="1.10.287.540">
    <property type="entry name" value="Helix hairpin bin"/>
    <property type="match status" value="1"/>
</dbReference>
<evidence type="ECO:0000256" key="2">
    <source>
        <dbReference type="HAMAP-Rule" id="MF_01103"/>
    </source>
</evidence>
<comment type="similarity">
    <text evidence="2">Belongs to the UPF0291 family.</text>
</comment>
<comment type="subcellular location">
    <subcellularLocation>
        <location evidence="2">Cytoplasm</location>
    </subcellularLocation>
</comment>
<dbReference type="Proteomes" id="UP000037854">
    <property type="component" value="Unassembled WGS sequence"/>
</dbReference>
<keyword evidence="1 2" id="KW-0963">Cytoplasm</keyword>
<dbReference type="Pfam" id="PF05979">
    <property type="entry name" value="DUF896"/>
    <property type="match status" value="1"/>
</dbReference>
<dbReference type="HAMAP" id="MF_01103">
    <property type="entry name" value="UPF0291"/>
    <property type="match status" value="1"/>
</dbReference>
<feature type="region of interest" description="Disordered" evidence="3">
    <location>
        <begin position="48"/>
        <end position="77"/>
    </location>
</feature>
<sequence>MLSKEKLNRINELARKSKSTGLTEEEAKEQKELREDYLKNVRSSFKNHMKSMTVIDPKGNDVTPKKVRELQERNRKH</sequence>
<feature type="compositionally biased region" description="Basic and acidic residues" evidence="3">
    <location>
        <begin position="63"/>
        <end position="77"/>
    </location>
</feature>
<dbReference type="PANTHER" id="PTHR37300">
    <property type="entry name" value="UPF0291 PROTEIN CBO2609/CLC_2481"/>
    <property type="match status" value="1"/>
</dbReference>
<feature type="compositionally biased region" description="Basic and acidic residues" evidence="3">
    <location>
        <begin position="1"/>
        <end position="15"/>
    </location>
</feature>
<dbReference type="SUPFAM" id="SSF158221">
    <property type="entry name" value="YnzC-like"/>
    <property type="match status" value="1"/>
</dbReference>
<proteinExistence type="inferred from homology"/>
<accession>A0ABR5MHA2</accession>
<evidence type="ECO:0000313" key="4">
    <source>
        <dbReference type="EMBL" id="KPH73314.1"/>
    </source>
</evidence>
<reference evidence="4 5" key="1">
    <citation type="submission" date="2015-07" db="EMBL/GenBank/DDBJ databases">
        <title>High-quality draft genome sequence of Oceanobacillus caeni HM6, a bacillus isolated from a human feces.</title>
        <authorList>
            <person name="Kumar J."/>
            <person name="Verma M.K."/>
            <person name="Pandey R."/>
            <person name="Bhambi M."/>
            <person name="Chauhan N."/>
        </authorList>
    </citation>
    <scope>NUCLEOTIDE SEQUENCE [LARGE SCALE GENOMIC DNA]</scope>
    <source>
        <strain evidence="4 5">HM6</strain>
    </source>
</reference>
<dbReference type="InterPro" id="IPR009242">
    <property type="entry name" value="DUF896"/>
</dbReference>
<feature type="region of interest" description="Disordered" evidence="3">
    <location>
        <begin position="1"/>
        <end position="31"/>
    </location>
</feature>
<protein>
    <recommendedName>
        <fullName evidence="2">UPF0291 protein AFL42_12720</fullName>
    </recommendedName>
</protein>
<name>A0ABR5MHA2_9BACI</name>
<organism evidence="4 5">
    <name type="scientific">Oceanobacillus caeni</name>
    <dbReference type="NCBI Taxonomy" id="405946"/>
    <lineage>
        <taxon>Bacteria</taxon>
        <taxon>Bacillati</taxon>
        <taxon>Bacillota</taxon>
        <taxon>Bacilli</taxon>
        <taxon>Bacillales</taxon>
        <taxon>Bacillaceae</taxon>
        <taxon>Oceanobacillus</taxon>
    </lineage>
</organism>
<dbReference type="PANTHER" id="PTHR37300:SF1">
    <property type="entry name" value="UPF0291 PROTEIN YNZC"/>
    <property type="match status" value="1"/>
</dbReference>
<comment type="caution">
    <text evidence="4">The sequence shown here is derived from an EMBL/GenBank/DDBJ whole genome shotgun (WGS) entry which is preliminary data.</text>
</comment>
<keyword evidence="5" id="KW-1185">Reference proteome</keyword>
<evidence type="ECO:0000256" key="3">
    <source>
        <dbReference type="SAM" id="MobiDB-lite"/>
    </source>
</evidence>
<dbReference type="EMBL" id="LGTK01000049">
    <property type="protein sequence ID" value="KPH73314.1"/>
    <property type="molecule type" value="Genomic_DNA"/>
</dbReference>
<dbReference type="RefSeq" id="WP_047186122.1">
    <property type="nucleotide sequence ID" value="NZ_JAHHXM010000042.1"/>
</dbReference>
<evidence type="ECO:0000256" key="1">
    <source>
        <dbReference type="ARBA" id="ARBA00022490"/>
    </source>
</evidence>